<reference evidence="1 2" key="1">
    <citation type="journal article" date="2020" name="ISME J.">
        <title>Uncovering the hidden diversity of litter-decomposition mechanisms in mushroom-forming fungi.</title>
        <authorList>
            <person name="Floudas D."/>
            <person name="Bentzer J."/>
            <person name="Ahren D."/>
            <person name="Johansson T."/>
            <person name="Persson P."/>
            <person name="Tunlid A."/>
        </authorList>
    </citation>
    <scope>NUCLEOTIDE SEQUENCE [LARGE SCALE GENOMIC DNA]</scope>
    <source>
        <strain evidence="1 2">CBS 291.85</strain>
    </source>
</reference>
<dbReference type="EMBL" id="JAACJM010000083">
    <property type="protein sequence ID" value="KAF5349031.1"/>
    <property type="molecule type" value="Genomic_DNA"/>
</dbReference>
<protein>
    <submittedName>
        <fullName evidence="1">Uncharacterized protein</fullName>
    </submittedName>
</protein>
<dbReference type="AlphaFoldDB" id="A0A8H5FTX4"/>
<evidence type="ECO:0000313" key="2">
    <source>
        <dbReference type="Proteomes" id="UP000559256"/>
    </source>
</evidence>
<dbReference type="Proteomes" id="UP000559256">
    <property type="component" value="Unassembled WGS sequence"/>
</dbReference>
<comment type="caution">
    <text evidence="1">The sequence shown here is derived from an EMBL/GenBank/DDBJ whole genome shotgun (WGS) entry which is preliminary data.</text>
</comment>
<evidence type="ECO:0000313" key="1">
    <source>
        <dbReference type="EMBL" id="KAF5349031.1"/>
    </source>
</evidence>
<keyword evidence="2" id="KW-1185">Reference proteome</keyword>
<gene>
    <name evidence="1" type="ORF">D9758_012729</name>
</gene>
<dbReference type="SUPFAM" id="SSF52047">
    <property type="entry name" value="RNI-like"/>
    <property type="match status" value="1"/>
</dbReference>
<accession>A0A8H5FTX4</accession>
<dbReference type="InterPro" id="IPR032675">
    <property type="entry name" value="LRR_dom_sf"/>
</dbReference>
<sequence>MDKMGVRRIWLSEGYGCLKAMLHLHLELSRNSPLYVSLMLFDSDHSVALYVLKVLSAHSSRWTSLYLCSDVELLKDPVLSSVRGNLPLLRQLDIDIRGDSRESIDIFQYTPALEKLSIEDFDLPSPTAMITFPWNQLNTLVLRYCYTSVALQYFDLAPQARHIALARCQNSDYRERPETYPQVMHCHNLQSLSINIDDVDPELLVVFNFHTLPSLSRLKISGANNCGILTLEEFSFASEHGTIVSFLARSRCHLVSLCLERLPLRDNEVLALLQNLLSLTELTIHEHNREECKGYGQEMLPSPLTSNFFKSLTVNYTTPRSTLLPHLKELDLLYKRNPSPPQIFST</sequence>
<name>A0A8H5FTX4_9AGAR</name>
<dbReference type="OrthoDB" id="3365698at2759"/>
<proteinExistence type="predicted"/>
<dbReference type="Gene3D" id="3.80.10.10">
    <property type="entry name" value="Ribonuclease Inhibitor"/>
    <property type="match status" value="1"/>
</dbReference>
<organism evidence="1 2">
    <name type="scientific">Tetrapyrgos nigripes</name>
    <dbReference type="NCBI Taxonomy" id="182062"/>
    <lineage>
        <taxon>Eukaryota</taxon>
        <taxon>Fungi</taxon>
        <taxon>Dikarya</taxon>
        <taxon>Basidiomycota</taxon>
        <taxon>Agaricomycotina</taxon>
        <taxon>Agaricomycetes</taxon>
        <taxon>Agaricomycetidae</taxon>
        <taxon>Agaricales</taxon>
        <taxon>Marasmiineae</taxon>
        <taxon>Marasmiaceae</taxon>
        <taxon>Tetrapyrgos</taxon>
    </lineage>
</organism>